<dbReference type="SUPFAM" id="SSF56112">
    <property type="entry name" value="Protein kinase-like (PK-like)"/>
    <property type="match status" value="1"/>
</dbReference>
<protein>
    <submittedName>
        <fullName evidence="1">Uncharacterized protein</fullName>
    </submittedName>
</protein>
<accession>A0AA39J9S3</accession>
<sequence length="286" mass="32461">MTPPSSIPVLDPTNVIVLRRDILTGEAMNVDHRTFLMITHGYLYGPVCSPYSALAGTLYGTGLALVSPNDRGPSPNGFLYHTPAISDSYQSLRYVTPTNANIIAARHNDDRDVMIRIITAGGEGHNVLRIVKKICTGEESLLSHNHALSLLDIFEYNDLTFGVFPRVADLFLSNFLLEWHPNTLDPGMKRRGFTRPRVYIIDFETAVDFLEDSTPEERVVTEYPFPLESYGRPVPPEFHVSNTYDPFTLDIWQFGSDLTRFRSTIWEIDEILESTRNENPRIVQQR</sequence>
<comment type="caution">
    <text evidence="1">The sequence shown here is derived from an EMBL/GenBank/DDBJ whole genome shotgun (WGS) entry which is preliminary data.</text>
</comment>
<evidence type="ECO:0000313" key="1">
    <source>
        <dbReference type="EMBL" id="KAK0438329.1"/>
    </source>
</evidence>
<evidence type="ECO:0000313" key="2">
    <source>
        <dbReference type="Proteomes" id="UP001175211"/>
    </source>
</evidence>
<name>A0AA39J9S3_ARMTA</name>
<gene>
    <name evidence="1" type="ORF">EV420DRAFT_1651474</name>
</gene>
<dbReference type="RefSeq" id="XP_060322899.1">
    <property type="nucleotide sequence ID" value="XM_060478556.1"/>
</dbReference>
<dbReference type="InterPro" id="IPR011009">
    <property type="entry name" value="Kinase-like_dom_sf"/>
</dbReference>
<proteinExistence type="predicted"/>
<dbReference type="Proteomes" id="UP001175211">
    <property type="component" value="Unassembled WGS sequence"/>
</dbReference>
<organism evidence="1 2">
    <name type="scientific">Armillaria tabescens</name>
    <name type="common">Ringless honey mushroom</name>
    <name type="synonym">Agaricus tabescens</name>
    <dbReference type="NCBI Taxonomy" id="1929756"/>
    <lineage>
        <taxon>Eukaryota</taxon>
        <taxon>Fungi</taxon>
        <taxon>Dikarya</taxon>
        <taxon>Basidiomycota</taxon>
        <taxon>Agaricomycotina</taxon>
        <taxon>Agaricomycetes</taxon>
        <taxon>Agaricomycetidae</taxon>
        <taxon>Agaricales</taxon>
        <taxon>Marasmiineae</taxon>
        <taxon>Physalacriaceae</taxon>
        <taxon>Desarmillaria</taxon>
    </lineage>
</organism>
<dbReference type="EMBL" id="JAUEPS010000098">
    <property type="protein sequence ID" value="KAK0438329.1"/>
    <property type="molecule type" value="Genomic_DNA"/>
</dbReference>
<keyword evidence="2" id="KW-1185">Reference proteome</keyword>
<reference evidence="1" key="1">
    <citation type="submission" date="2023-06" db="EMBL/GenBank/DDBJ databases">
        <authorList>
            <consortium name="Lawrence Berkeley National Laboratory"/>
            <person name="Ahrendt S."/>
            <person name="Sahu N."/>
            <person name="Indic B."/>
            <person name="Wong-Bajracharya J."/>
            <person name="Merenyi Z."/>
            <person name="Ke H.-M."/>
            <person name="Monk M."/>
            <person name="Kocsube S."/>
            <person name="Drula E."/>
            <person name="Lipzen A."/>
            <person name="Balint B."/>
            <person name="Henrissat B."/>
            <person name="Andreopoulos B."/>
            <person name="Martin F.M."/>
            <person name="Harder C.B."/>
            <person name="Rigling D."/>
            <person name="Ford K.L."/>
            <person name="Foster G.D."/>
            <person name="Pangilinan J."/>
            <person name="Papanicolaou A."/>
            <person name="Barry K."/>
            <person name="LaButti K."/>
            <person name="Viragh M."/>
            <person name="Koriabine M."/>
            <person name="Yan M."/>
            <person name="Riley R."/>
            <person name="Champramary S."/>
            <person name="Plett K.L."/>
            <person name="Tsai I.J."/>
            <person name="Slot J."/>
            <person name="Sipos G."/>
            <person name="Plett J."/>
            <person name="Nagy L.G."/>
            <person name="Grigoriev I.V."/>
        </authorList>
    </citation>
    <scope>NUCLEOTIDE SEQUENCE</scope>
    <source>
        <strain evidence="1">CCBAS 213</strain>
    </source>
</reference>
<dbReference type="AlphaFoldDB" id="A0AA39J9S3"/>
<dbReference type="GeneID" id="85362104"/>